<dbReference type="InterPro" id="IPR023885">
    <property type="entry name" value="4Fe4S-binding_SPASM_dom"/>
</dbReference>
<keyword evidence="2" id="KW-0004">4Fe-4S</keyword>
<comment type="similarity">
    <text evidence="7">Belongs to the radical SAM superfamily. Anaerobic sulfatase-maturating enzyme family.</text>
</comment>
<dbReference type="GO" id="GO:0016491">
    <property type="term" value="F:oxidoreductase activity"/>
    <property type="evidence" value="ECO:0007669"/>
    <property type="project" value="InterPro"/>
</dbReference>
<evidence type="ECO:0000313" key="9">
    <source>
        <dbReference type="EMBL" id="SEH43146.1"/>
    </source>
</evidence>
<dbReference type="InterPro" id="IPR023867">
    <property type="entry name" value="Sulphatase_maturase_rSAM"/>
</dbReference>
<keyword evidence="10" id="KW-1185">Reference proteome</keyword>
<dbReference type="PANTHER" id="PTHR43273">
    <property type="entry name" value="ANAEROBIC SULFATASE-MATURATING ENZYME HOMOLOG ASLB-RELATED"/>
    <property type="match status" value="1"/>
</dbReference>
<proteinExistence type="inferred from homology"/>
<reference evidence="10" key="1">
    <citation type="submission" date="2016-10" db="EMBL/GenBank/DDBJ databases">
        <authorList>
            <person name="Varghese N."/>
            <person name="Submissions S."/>
        </authorList>
    </citation>
    <scope>NUCLEOTIDE SEQUENCE [LARGE SCALE GENOMIC DNA]</scope>
    <source>
        <strain evidence="10">DSM 13234</strain>
    </source>
</reference>
<keyword evidence="3" id="KW-0949">S-adenosyl-L-methionine</keyword>
<dbReference type="PANTHER" id="PTHR43273:SF3">
    <property type="entry name" value="ANAEROBIC SULFATASE-MATURATING ENZYME HOMOLOG ASLB-RELATED"/>
    <property type="match status" value="1"/>
</dbReference>
<dbReference type="InterPro" id="IPR058240">
    <property type="entry name" value="rSAM_sf"/>
</dbReference>
<dbReference type="Gene3D" id="3.20.20.70">
    <property type="entry name" value="Aldolase class I"/>
    <property type="match status" value="1"/>
</dbReference>
<dbReference type="NCBIfam" id="TIGR04085">
    <property type="entry name" value="rSAM_more_4Fe4S"/>
    <property type="match status" value="1"/>
</dbReference>
<dbReference type="InterPro" id="IPR000385">
    <property type="entry name" value="MoaA_NifB_PqqE_Fe-S-bd_CS"/>
</dbReference>
<dbReference type="GO" id="GO:0051539">
    <property type="term" value="F:4 iron, 4 sulfur cluster binding"/>
    <property type="evidence" value="ECO:0007669"/>
    <property type="project" value="UniProtKB-KW"/>
</dbReference>
<keyword evidence="4" id="KW-0479">Metal-binding</keyword>
<protein>
    <submittedName>
        <fullName evidence="9">Radical SAM additional 4Fe4S-binding SPASM domain-containing protein</fullName>
    </submittedName>
</protein>
<evidence type="ECO:0000256" key="1">
    <source>
        <dbReference type="ARBA" id="ARBA00001966"/>
    </source>
</evidence>
<comment type="cofactor">
    <cofactor evidence="1">
        <name>[4Fe-4S] cluster</name>
        <dbReference type="ChEBI" id="CHEBI:49883"/>
    </cofactor>
</comment>
<feature type="domain" description="Radical SAM core" evidence="8">
    <location>
        <begin position="3"/>
        <end position="227"/>
    </location>
</feature>
<evidence type="ECO:0000256" key="7">
    <source>
        <dbReference type="ARBA" id="ARBA00023601"/>
    </source>
</evidence>
<evidence type="ECO:0000259" key="8">
    <source>
        <dbReference type="PROSITE" id="PS51918"/>
    </source>
</evidence>
<dbReference type="PROSITE" id="PS51918">
    <property type="entry name" value="RADICAL_SAM"/>
    <property type="match status" value="1"/>
</dbReference>
<keyword evidence="5" id="KW-0408">Iron</keyword>
<dbReference type="SFLD" id="SFLDS00029">
    <property type="entry name" value="Radical_SAM"/>
    <property type="match status" value="1"/>
</dbReference>
<evidence type="ECO:0000256" key="4">
    <source>
        <dbReference type="ARBA" id="ARBA00022723"/>
    </source>
</evidence>
<keyword evidence="6" id="KW-0411">Iron-sulfur</keyword>
<name>A0A1H6I2U6_MAGFU</name>
<dbReference type="Proteomes" id="UP000182983">
    <property type="component" value="Unassembled WGS sequence"/>
</dbReference>
<dbReference type="PROSITE" id="PS01305">
    <property type="entry name" value="MOAA_NIFB_PQQE"/>
    <property type="match status" value="1"/>
</dbReference>
<dbReference type="AlphaFoldDB" id="A0A1H6I2U6"/>
<organism evidence="9 10">
    <name type="scientific">Magnetospirillum fulvum</name>
    <name type="common">Rhodospirillum fulvum</name>
    <dbReference type="NCBI Taxonomy" id="1082"/>
    <lineage>
        <taxon>Bacteria</taxon>
        <taxon>Pseudomonadati</taxon>
        <taxon>Pseudomonadota</taxon>
        <taxon>Alphaproteobacteria</taxon>
        <taxon>Rhodospirillales</taxon>
        <taxon>Rhodospirillaceae</taxon>
        <taxon>Magnetospirillum</taxon>
    </lineage>
</organism>
<dbReference type="SFLD" id="SFLDG01067">
    <property type="entry name" value="SPASM/twitch_domain_containing"/>
    <property type="match status" value="1"/>
</dbReference>
<accession>A0A1H6I2U6</accession>
<evidence type="ECO:0000256" key="6">
    <source>
        <dbReference type="ARBA" id="ARBA00023014"/>
    </source>
</evidence>
<evidence type="ECO:0000256" key="3">
    <source>
        <dbReference type="ARBA" id="ARBA00022691"/>
    </source>
</evidence>
<sequence>MKHCDKRAVTVNVTSRCNLRCTYCMASSPDEQANPLVVDRDFALAGIRDSIAGHPTGFKADRLRFFSPGEPTQDMDTIIACVAYARSLLPDITLELQTNGVFPSPEARDWIADTFDVVWFSLDGPASVNDAYRPGWDGLGRTREAEANLAAVMAKTRVGVRSTLVEETLDSQDSLVAYYHGLGVRHLCVNPLIRPIRRNDHGATDVNLSSQMRFAKGFVAAYAVAERLGVEFMNSMTFNFDEKTSVSCRSCLPMPQMNPDGSVSSCDMAMFADTKEELRHFIYGQWDPDSKTIRYDQDKIARLQNHRLENLPKCKTCPIGPYCAGGCIGRRAYQTGTLEDPLPEICAATIYLAKHLPLGRERITSTHP</sequence>
<dbReference type="EMBL" id="FNWO01000009">
    <property type="protein sequence ID" value="SEH43146.1"/>
    <property type="molecule type" value="Genomic_DNA"/>
</dbReference>
<evidence type="ECO:0000256" key="2">
    <source>
        <dbReference type="ARBA" id="ARBA00022485"/>
    </source>
</evidence>
<evidence type="ECO:0000256" key="5">
    <source>
        <dbReference type="ARBA" id="ARBA00023004"/>
    </source>
</evidence>
<dbReference type="GO" id="GO:0046872">
    <property type="term" value="F:metal ion binding"/>
    <property type="evidence" value="ECO:0007669"/>
    <property type="project" value="UniProtKB-KW"/>
</dbReference>
<gene>
    <name evidence="9" type="ORF">SAMN04244559_02265</name>
</gene>
<evidence type="ECO:0000313" key="10">
    <source>
        <dbReference type="Proteomes" id="UP000182983"/>
    </source>
</evidence>
<dbReference type="SUPFAM" id="SSF102114">
    <property type="entry name" value="Radical SAM enzymes"/>
    <property type="match status" value="1"/>
</dbReference>
<dbReference type="CDD" id="cd01335">
    <property type="entry name" value="Radical_SAM"/>
    <property type="match status" value="1"/>
</dbReference>
<dbReference type="InterPro" id="IPR007197">
    <property type="entry name" value="rSAM"/>
</dbReference>
<dbReference type="InterPro" id="IPR013785">
    <property type="entry name" value="Aldolase_TIM"/>
</dbReference>